<name>A0ABP8D9H7_9ACTN</name>
<dbReference type="PANTHER" id="PTHR11552:SF147">
    <property type="entry name" value="CHOLINE DEHYDROGENASE, MITOCHONDRIAL"/>
    <property type="match status" value="1"/>
</dbReference>
<evidence type="ECO:0000256" key="4">
    <source>
        <dbReference type="ARBA" id="ARBA00022827"/>
    </source>
</evidence>
<feature type="domain" description="Glucose-methanol-choline oxidoreductase N-terminal" evidence="6">
    <location>
        <begin position="78"/>
        <end position="101"/>
    </location>
</feature>
<comment type="similarity">
    <text evidence="2 5">Belongs to the GMC oxidoreductase family.</text>
</comment>
<dbReference type="SUPFAM" id="SSF51905">
    <property type="entry name" value="FAD/NAD(P)-binding domain"/>
    <property type="match status" value="1"/>
</dbReference>
<dbReference type="Proteomes" id="UP001500620">
    <property type="component" value="Unassembled WGS sequence"/>
</dbReference>
<dbReference type="InterPro" id="IPR012132">
    <property type="entry name" value="GMC_OxRdtase"/>
</dbReference>
<organism evidence="7 8">
    <name type="scientific">Dactylosporangium darangshiense</name>
    <dbReference type="NCBI Taxonomy" id="579108"/>
    <lineage>
        <taxon>Bacteria</taxon>
        <taxon>Bacillati</taxon>
        <taxon>Actinomycetota</taxon>
        <taxon>Actinomycetes</taxon>
        <taxon>Micromonosporales</taxon>
        <taxon>Micromonosporaceae</taxon>
        <taxon>Dactylosporangium</taxon>
    </lineage>
</organism>
<dbReference type="PROSITE" id="PS00623">
    <property type="entry name" value="GMC_OXRED_1"/>
    <property type="match status" value="1"/>
</dbReference>
<dbReference type="InterPro" id="IPR036188">
    <property type="entry name" value="FAD/NAD-bd_sf"/>
</dbReference>
<comment type="cofactor">
    <cofactor evidence="1">
        <name>FAD</name>
        <dbReference type="ChEBI" id="CHEBI:57692"/>
    </cofactor>
</comment>
<dbReference type="InterPro" id="IPR007867">
    <property type="entry name" value="GMC_OxRtase_C"/>
</dbReference>
<evidence type="ECO:0000259" key="6">
    <source>
        <dbReference type="PROSITE" id="PS00623"/>
    </source>
</evidence>
<dbReference type="Gene3D" id="3.30.560.10">
    <property type="entry name" value="Glucose Oxidase, domain 3"/>
    <property type="match status" value="1"/>
</dbReference>
<dbReference type="RefSeq" id="WP_345128572.1">
    <property type="nucleotide sequence ID" value="NZ_BAABAT010000009.1"/>
</dbReference>
<dbReference type="PIRSF" id="PIRSF000137">
    <property type="entry name" value="Alcohol_oxidase"/>
    <property type="match status" value="1"/>
</dbReference>
<evidence type="ECO:0000256" key="5">
    <source>
        <dbReference type="RuleBase" id="RU003968"/>
    </source>
</evidence>
<reference evidence="8" key="1">
    <citation type="journal article" date="2019" name="Int. J. Syst. Evol. Microbiol.">
        <title>The Global Catalogue of Microorganisms (GCM) 10K type strain sequencing project: providing services to taxonomists for standard genome sequencing and annotation.</title>
        <authorList>
            <consortium name="The Broad Institute Genomics Platform"/>
            <consortium name="The Broad Institute Genome Sequencing Center for Infectious Disease"/>
            <person name="Wu L."/>
            <person name="Ma J."/>
        </authorList>
    </citation>
    <scope>NUCLEOTIDE SEQUENCE [LARGE SCALE GENOMIC DNA]</scope>
    <source>
        <strain evidence="8">JCM 17441</strain>
    </source>
</reference>
<evidence type="ECO:0000256" key="2">
    <source>
        <dbReference type="ARBA" id="ARBA00010790"/>
    </source>
</evidence>
<keyword evidence="3 5" id="KW-0285">Flavoprotein</keyword>
<dbReference type="EMBL" id="BAABAT010000009">
    <property type="protein sequence ID" value="GAA4250557.1"/>
    <property type="molecule type" value="Genomic_DNA"/>
</dbReference>
<evidence type="ECO:0000256" key="1">
    <source>
        <dbReference type="ARBA" id="ARBA00001974"/>
    </source>
</evidence>
<comment type="caution">
    <text evidence="7">The sequence shown here is derived from an EMBL/GenBank/DDBJ whole genome shotgun (WGS) entry which is preliminary data.</text>
</comment>
<accession>A0ABP8D9H7</accession>
<dbReference type="InterPro" id="IPR000172">
    <property type="entry name" value="GMC_OxRdtase_N"/>
</dbReference>
<keyword evidence="4 5" id="KW-0274">FAD</keyword>
<protein>
    <submittedName>
        <fullName evidence="7">FAD-dependent oxidoreductase</fullName>
    </submittedName>
</protein>
<evidence type="ECO:0000256" key="3">
    <source>
        <dbReference type="ARBA" id="ARBA00022630"/>
    </source>
</evidence>
<sequence>METTYDYVVVGAGTAGCVLATRLSEDPAVGVLLLEAGDRSPAEAPPPVWPTLQGTSADWAGVSVPQAATGGVVPWPRGRGVGGSSAINGMVFTRGHRSSYDAWAAAGATGWGFEDLLPYFRRSENAPGRDPATRGVDGPLTVAPASPGHPVAQALLAAAQQTGYPVVPDLNAGLDEGFGWSDLNIVDGRRQSAADAYLAPALPRPNLTLVTDALAHRLLTTGGRCTAVQYGVGSEVFTARADREIVLTAGTVGSALLLMLSGIGPAAHLRQLGIEVVADLPGVGSNLQDHPRSTVIYSAARPLPTGRTNRAEVAGLVRSDPSAAAPDLQLQLVDMPYYAPALPPSIPGTGEGWSIGISAMTPRSRGTVRLTAASPDAPPRLDPNYYGDPHDVAVMTAGLRIARTIGTAPALDSWRGAEVLPGPAVQDPAEVRDYLFQSLRTYSHQVGTCRIGLDDRAVVDPQLRVRGIDALRVADASVMPTIVSGNTNATVCGIAERAAALITGQTD</sequence>
<dbReference type="Gene3D" id="3.50.50.60">
    <property type="entry name" value="FAD/NAD(P)-binding domain"/>
    <property type="match status" value="1"/>
</dbReference>
<gene>
    <name evidence="7" type="ORF">GCM10022255_039710</name>
</gene>
<proteinExistence type="inferred from homology"/>
<keyword evidence="8" id="KW-1185">Reference proteome</keyword>
<evidence type="ECO:0000313" key="7">
    <source>
        <dbReference type="EMBL" id="GAA4250557.1"/>
    </source>
</evidence>
<dbReference type="SUPFAM" id="SSF54373">
    <property type="entry name" value="FAD-linked reductases, C-terminal domain"/>
    <property type="match status" value="1"/>
</dbReference>
<dbReference type="Pfam" id="PF05199">
    <property type="entry name" value="GMC_oxred_C"/>
    <property type="match status" value="1"/>
</dbReference>
<dbReference type="PANTHER" id="PTHR11552">
    <property type="entry name" value="GLUCOSE-METHANOL-CHOLINE GMC OXIDOREDUCTASE"/>
    <property type="match status" value="1"/>
</dbReference>
<evidence type="ECO:0000313" key="8">
    <source>
        <dbReference type="Proteomes" id="UP001500620"/>
    </source>
</evidence>
<dbReference type="Pfam" id="PF00732">
    <property type="entry name" value="GMC_oxred_N"/>
    <property type="match status" value="1"/>
</dbReference>